<accession>A0ABV8B5K3</accession>
<dbReference type="PANTHER" id="PTHR13847:SF286">
    <property type="entry name" value="D-AMINO ACID DEHYDROGENASE"/>
    <property type="match status" value="1"/>
</dbReference>
<dbReference type="SUPFAM" id="SSF54373">
    <property type="entry name" value="FAD-linked reductases, C-terminal domain"/>
    <property type="match status" value="1"/>
</dbReference>
<keyword evidence="3" id="KW-0285">Flavoprotein</keyword>
<comment type="cofactor">
    <cofactor evidence="1">
        <name>FAD</name>
        <dbReference type="ChEBI" id="CHEBI:57692"/>
    </cofactor>
</comment>
<evidence type="ECO:0000256" key="2">
    <source>
        <dbReference type="ARBA" id="ARBA00009410"/>
    </source>
</evidence>
<sequence>MQTYIVVGAGILGASTAYHLAKAGANVTLVDRQDVGQATDAAAGIVCPWLSQRRNQAWYALAKGGARYYADLIKQLEEDGETDTGYKRVGVISLHTDDGKLDKMEERAHKRREDAPEIGDITRLSPAETKILFPPLSEQYGSVHISGAARVNGRALRQSLVNAARKHGAAILQGDAALVYQGNQVMGVKVEGRTLRSDLVIITAGAWANELLQPLGISFLVTYQKAQIVHLHLPDTDTGSWPVVMPPNDQYILAFEDGRVVAGATHENETGFDCRVTAGGMHEIFDKALSVAPGLANGTVLETRVGFRPFTPGFLPVIGALPGYEGVLIANGLGASGLTVGPYLGSELAKLALGKPTEIDLGHYDVAGALERSNN</sequence>
<organism evidence="6 7">
    <name type="scientific">Bacillus songklensis</name>
    <dbReference type="NCBI Taxonomy" id="1069116"/>
    <lineage>
        <taxon>Bacteria</taxon>
        <taxon>Bacillati</taxon>
        <taxon>Bacillota</taxon>
        <taxon>Bacilli</taxon>
        <taxon>Bacillales</taxon>
        <taxon>Bacillaceae</taxon>
        <taxon>Bacillus</taxon>
    </lineage>
</organism>
<dbReference type="GO" id="GO:0016491">
    <property type="term" value="F:oxidoreductase activity"/>
    <property type="evidence" value="ECO:0007669"/>
    <property type="project" value="UniProtKB-KW"/>
</dbReference>
<dbReference type="InterPro" id="IPR006076">
    <property type="entry name" value="FAD-dep_OxRdtase"/>
</dbReference>
<evidence type="ECO:0000259" key="5">
    <source>
        <dbReference type="Pfam" id="PF01266"/>
    </source>
</evidence>
<dbReference type="Gene3D" id="3.30.9.10">
    <property type="entry name" value="D-Amino Acid Oxidase, subunit A, domain 2"/>
    <property type="match status" value="1"/>
</dbReference>
<dbReference type="EC" id="1.-.-.-" evidence="6"/>
<comment type="similarity">
    <text evidence="2">Belongs to the DadA oxidoreductase family.</text>
</comment>
<dbReference type="SUPFAM" id="SSF51905">
    <property type="entry name" value="FAD/NAD(P)-binding domain"/>
    <property type="match status" value="1"/>
</dbReference>
<dbReference type="Pfam" id="PF01266">
    <property type="entry name" value="DAO"/>
    <property type="match status" value="1"/>
</dbReference>
<reference evidence="7" key="1">
    <citation type="journal article" date="2019" name="Int. J. Syst. Evol. Microbiol.">
        <title>The Global Catalogue of Microorganisms (GCM) 10K type strain sequencing project: providing services to taxonomists for standard genome sequencing and annotation.</title>
        <authorList>
            <consortium name="The Broad Institute Genomics Platform"/>
            <consortium name="The Broad Institute Genome Sequencing Center for Infectious Disease"/>
            <person name="Wu L."/>
            <person name="Ma J."/>
        </authorList>
    </citation>
    <scope>NUCLEOTIDE SEQUENCE [LARGE SCALE GENOMIC DNA]</scope>
    <source>
        <strain evidence="7">CCUG 61889</strain>
    </source>
</reference>
<protein>
    <submittedName>
        <fullName evidence="6">NAD(P)/FAD-dependent oxidoreductase</fullName>
        <ecNumber evidence="6">1.-.-.-</ecNumber>
    </submittedName>
</protein>
<dbReference type="InterPro" id="IPR036188">
    <property type="entry name" value="FAD/NAD-bd_sf"/>
</dbReference>
<dbReference type="Proteomes" id="UP001595752">
    <property type="component" value="Unassembled WGS sequence"/>
</dbReference>
<evidence type="ECO:0000313" key="7">
    <source>
        <dbReference type="Proteomes" id="UP001595752"/>
    </source>
</evidence>
<evidence type="ECO:0000256" key="4">
    <source>
        <dbReference type="ARBA" id="ARBA00023002"/>
    </source>
</evidence>
<keyword evidence="4 6" id="KW-0560">Oxidoreductase</keyword>
<evidence type="ECO:0000313" key="6">
    <source>
        <dbReference type="EMBL" id="MFC3885443.1"/>
    </source>
</evidence>
<dbReference type="Gene3D" id="3.50.50.60">
    <property type="entry name" value="FAD/NAD(P)-binding domain"/>
    <property type="match status" value="1"/>
</dbReference>
<name>A0ABV8B5K3_9BACI</name>
<proteinExistence type="inferred from homology"/>
<evidence type="ECO:0000256" key="3">
    <source>
        <dbReference type="ARBA" id="ARBA00022630"/>
    </source>
</evidence>
<evidence type="ECO:0000256" key="1">
    <source>
        <dbReference type="ARBA" id="ARBA00001974"/>
    </source>
</evidence>
<feature type="domain" description="FAD dependent oxidoreductase" evidence="5">
    <location>
        <begin position="4"/>
        <end position="351"/>
    </location>
</feature>
<dbReference type="PANTHER" id="PTHR13847">
    <property type="entry name" value="SARCOSINE DEHYDROGENASE-RELATED"/>
    <property type="match status" value="1"/>
</dbReference>
<dbReference type="EMBL" id="JBHRZT010000072">
    <property type="protein sequence ID" value="MFC3885443.1"/>
    <property type="molecule type" value="Genomic_DNA"/>
</dbReference>
<comment type="caution">
    <text evidence="6">The sequence shown here is derived from an EMBL/GenBank/DDBJ whole genome shotgun (WGS) entry which is preliminary data.</text>
</comment>
<dbReference type="RefSeq" id="WP_377917856.1">
    <property type="nucleotide sequence ID" value="NZ_JBHRZT010000072.1"/>
</dbReference>
<keyword evidence="7" id="KW-1185">Reference proteome</keyword>
<gene>
    <name evidence="6" type="ORF">ACFOU2_18945</name>
</gene>